<organism evidence="1 2">
    <name type="scientific">Vibrio pectenicida</name>
    <dbReference type="NCBI Taxonomy" id="62763"/>
    <lineage>
        <taxon>Bacteria</taxon>
        <taxon>Pseudomonadati</taxon>
        <taxon>Pseudomonadota</taxon>
        <taxon>Gammaproteobacteria</taxon>
        <taxon>Vibrionales</taxon>
        <taxon>Vibrionaceae</taxon>
        <taxon>Vibrio</taxon>
    </lineage>
</organism>
<evidence type="ECO:0000313" key="2">
    <source>
        <dbReference type="Proteomes" id="UP000565719"/>
    </source>
</evidence>
<sequence length="86" mass="9883">MISQAAGLHTTIKWEFGISELEWVKRASNNGIQLQPLSYYEHSGDEKYEHNGDEKRSWNAVVLRFGNTSMEEIVPSIELLARLFKS</sequence>
<gene>
    <name evidence="1" type="ORF">F0225_14870</name>
</gene>
<proteinExistence type="predicted"/>
<name>A0A7Y4A2C8_9VIBR</name>
<dbReference type="AlphaFoldDB" id="A0A7Y4A2C8"/>
<evidence type="ECO:0008006" key="3">
    <source>
        <dbReference type="Google" id="ProtNLM"/>
    </source>
</evidence>
<dbReference type="InterPro" id="IPR015422">
    <property type="entry name" value="PyrdxlP-dep_Trfase_small"/>
</dbReference>
<reference evidence="1 2" key="1">
    <citation type="submission" date="2019-09" db="EMBL/GenBank/DDBJ databases">
        <title>Draft genome sequencing and comparative genomics of hatchery-associated Vibrios.</title>
        <authorList>
            <person name="Kehlet-Delgado H."/>
            <person name="Mueller R.S."/>
        </authorList>
    </citation>
    <scope>NUCLEOTIDE SEQUENCE [LARGE SCALE GENOMIC DNA]</scope>
    <source>
        <strain evidence="1 2">99-46-Y</strain>
    </source>
</reference>
<dbReference type="EMBL" id="VTXC01000045">
    <property type="protein sequence ID" value="NOH72614.1"/>
    <property type="molecule type" value="Genomic_DNA"/>
</dbReference>
<comment type="caution">
    <text evidence="1">The sequence shown here is derived from an EMBL/GenBank/DDBJ whole genome shotgun (WGS) entry which is preliminary data.</text>
</comment>
<dbReference type="Proteomes" id="UP000565719">
    <property type="component" value="Unassembled WGS sequence"/>
</dbReference>
<dbReference type="Gene3D" id="3.90.1150.10">
    <property type="entry name" value="Aspartate Aminotransferase, domain 1"/>
    <property type="match status" value="1"/>
</dbReference>
<accession>A0A7Y4A2C8</accession>
<protein>
    <recommendedName>
        <fullName evidence="3">PLP-dependent aminotransferase family protein</fullName>
    </recommendedName>
</protein>
<evidence type="ECO:0000313" key="1">
    <source>
        <dbReference type="EMBL" id="NOH72614.1"/>
    </source>
</evidence>